<gene>
    <name evidence="6" type="ordered locus">CJJ81176_1445</name>
</gene>
<dbReference type="KEGG" id="cjj:CJJ81176_1445"/>
<feature type="transmembrane region" description="Helical" evidence="5">
    <location>
        <begin position="131"/>
        <end position="164"/>
    </location>
</feature>
<evidence type="ECO:0000256" key="1">
    <source>
        <dbReference type="ARBA" id="ARBA00004141"/>
    </source>
</evidence>
<evidence type="ECO:0000256" key="4">
    <source>
        <dbReference type="ARBA" id="ARBA00023136"/>
    </source>
</evidence>
<dbReference type="InterPro" id="IPR059112">
    <property type="entry name" value="CysZ/EI24"/>
</dbReference>
<feature type="transmembrane region" description="Helical" evidence="5">
    <location>
        <begin position="20"/>
        <end position="45"/>
    </location>
</feature>
<evidence type="ECO:0000256" key="3">
    <source>
        <dbReference type="ARBA" id="ARBA00022989"/>
    </source>
</evidence>
<name>A0A0H3PBH3_CAMJJ</name>
<protein>
    <submittedName>
        <fullName evidence="6">Membrane protein, putative</fullName>
    </submittedName>
</protein>
<evidence type="ECO:0000313" key="7">
    <source>
        <dbReference type="Proteomes" id="UP000000646"/>
    </source>
</evidence>
<dbReference type="Proteomes" id="UP000000646">
    <property type="component" value="Chromosome"/>
</dbReference>
<feature type="transmembrane region" description="Helical" evidence="5">
    <location>
        <begin position="57"/>
        <end position="78"/>
    </location>
</feature>
<accession>A0A0H3PBH3</accession>
<dbReference type="EMBL" id="CP000538">
    <property type="protein sequence ID" value="EAQ72906.1"/>
    <property type="molecule type" value="Genomic_DNA"/>
</dbReference>
<reference evidence="7" key="1">
    <citation type="submission" date="2006-12" db="EMBL/GenBank/DDBJ databases">
        <authorList>
            <person name="Fouts D.E."/>
            <person name="Nelson K.E."/>
            <person name="Sebastian Y."/>
        </authorList>
    </citation>
    <scope>NUCLEOTIDE SEQUENCE [LARGE SCALE GENOMIC DNA]</scope>
    <source>
        <strain evidence="7">81-176</strain>
    </source>
</reference>
<feature type="transmembrane region" description="Helical" evidence="5">
    <location>
        <begin position="84"/>
        <end position="103"/>
    </location>
</feature>
<evidence type="ECO:0000256" key="5">
    <source>
        <dbReference type="SAM" id="Phobius"/>
    </source>
</evidence>
<organism evidence="6 7">
    <name type="scientific">Campylobacter jejuni subsp. jejuni serotype O:23/36 (strain 81-176)</name>
    <dbReference type="NCBI Taxonomy" id="354242"/>
    <lineage>
        <taxon>Bacteria</taxon>
        <taxon>Pseudomonadati</taxon>
        <taxon>Campylobacterota</taxon>
        <taxon>Epsilonproteobacteria</taxon>
        <taxon>Campylobacterales</taxon>
        <taxon>Campylobacteraceae</taxon>
        <taxon>Campylobacter</taxon>
    </lineage>
</organism>
<keyword evidence="2 5" id="KW-0812">Transmembrane</keyword>
<keyword evidence="3 5" id="KW-1133">Transmembrane helix</keyword>
<sequence>MDILKLAIKDFLSLKFLKFALIPLIFSLILMLFLGVLGFSALLDYFNSLFSVGEDSFWAWFYALHFVQILITIISFLFSGFIVVFASVFLALFITSFLTPFIAKEINQKYYHYDNTNEVSTLKTIFEIFKIFIKFIGILLLCTLALFLPFINIFVYYLAFYYLFHKLLMIDVTSTILDKESFKNFHSDFSPLEFKFSTLCFYLLSSVPLLGLFLQVFFVIFLTHLSYQRILKLKAKA</sequence>
<comment type="subcellular location">
    <subcellularLocation>
        <location evidence="1">Membrane</location>
        <topology evidence="1">Multi-pass membrane protein</topology>
    </subcellularLocation>
</comment>
<proteinExistence type="predicted"/>
<evidence type="ECO:0000256" key="2">
    <source>
        <dbReference type="ARBA" id="ARBA00022692"/>
    </source>
</evidence>
<keyword evidence="4 5" id="KW-0472">Membrane</keyword>
<feature type="transmembrane region" description="Helical" evidence="5">
    <location>
        <begin position="201"/>
        <end position="227"/>
    </location>
</feature>
<dbReference type="HOGENOM" id="CLU_091971_0_0_7"/>
<dbReference type="eggNOG" id="ENOG5033RG4">
    <property type="taxonomic scope" value="Bacteria"/>
</dbReference>
<dbReference type="RefSeq" id="WP_002819467.1">
    <property type="nucleotide sequence ID" value="NC_008787.1"/>
</dbReference>
<dbReference type="AlphaFoldDB" id="A0A0H3PBH3"/>
<evidence type="ECO:0000313" key="6">
    <source>
        <dbReference type="EMBL" id="EAQ72906.1"/>
    </source>
</evidence>
<dbReference type="Pfam" id="PF07264">
    <property type="entry name" value="EI24"/>
    <property type="match status" value="1"/>
</dbReference>